<dbReference type="AlphaFoldDB" id="A0A069CTJ7"/>
<keyword evidence="1" id="KW-1133">Transmembrane helix</keyword>
<organism evidence="2 3">
    <name type="scientific">Weissella oryzae (strain DSM 25784 / JCM 18191 / LMG 30913 / SG25)</name>
    <dbReference type="NCBI Taxonomy" id="1329250"/>
    <lineage>
        <taxon>Bacteria</taxon>
        <taxon>Bacillati</taxon>
        <taxon>Bacillota</taxon>
        <taxon>Bacilli</taxon>
        <taxon>Lactobacillales</taxon>
        <taxon>Lactobacillaceae</taxon>
        <taxon>Weissella</taxon>
    </lineage>
</organism>
<dbReference type="EMBL" id="DF820487">
    <property type="protein sequence ID" value="GAK30727.1"/>
    <property type="molecule type" value="Genomic_DNA"/>
</dbReference>
<reference evidence="3" key="1">
    <citation type="journal article" date="2014" name="Genome Announc.">
        <title>Draft genome sequence of Weissella oryzae SG25T, isolated from fermented rice grains.</title>
        <authorList>
            <person name="Tanizawa Y."/>
            <person name="Fujisawa T."/>
            <person name="Mochizuki T."/>
            <person name="Kaminuma E."/>
            <person name="Suzuki Y."/>
            <person name="Nakamura Y."/>
            <person name="Tohno M."/>
        </authorList>
    </citation>
    <scope>NUCLEOTIDE SEQUENCE [LARGE SCALE GENOMIC DNA]</scope>
    <source>
        <strain evidence="3">DSM 25784 / JCM 18191 / LMG 30913 / SG25</strain>
    </source>
</reference>
<dbReference type="Proteomes" id="UP000030643">
    <property type="component" value="Unassembled WGS sequence"/>
</dbReference>
<dbReference type="STRING" id="1329250.WOSG25_041680"/>
<feature type="transmembrane region" description="Helical" evidence="1">
    <location>
        <begin position="12"/>
        <end position="31"/>
    </location>
</feature>
<gene>
    <name evidence="2" type="ORF">WOSG25_041680</name>
</gene>
<name>A0A069CTJ7_WEIOS</name>
<keyword evidence="3" id="KW-1185">Reference proteome</keyword>
<evidence type="ECO:0000313" key="3">
    <source>
        <dbReference type="Proteomes" id="UP000030643"/>
    </source>
</evidence>
<evidence type="ECO:0000313" key="2">
    <source>
        <dbReference type="EMBL" id="GAK30727.1"/>
    </source>
</evidence>
<sequence>MNWLKRVFGWLNRYDILINTVLMWVCVAFIGNSEAKWMRIFAVIVVFVYSLILALMDTTNSHIIELQSELIELKESKSVH</sequence>
<keyword evidence="1" id="KW-0472">Membrane</keyword>
<protein>
    <submittedName>
        <fullName evidence="2">Uncharacterized protein</fullName>
    </submittedName>
</protein>
<keyword evidence="1" id="KW-0812">Transmembrane</keyword>
<evidence type="ECO:0000256" key="1">
    <source>
        <dbReference type="SAM" id="Phobius"/>
    </source>
</evidence>
<feature type="transmembrane region" description="Helical" evidence="1">
    <location>
        <begin position="37"/>
        <end position="56"/>
    </location>
</feature>
<accession>A0A069CTJ7</accession>
<proteinExistence type="predicted"/>